<evidence type="ECO:0000256" key="4">
    <source>
        <dbReference type="ARBA" id="ARBA00022530"/>
    </source>
</evidence>
<dbReference type="InterPro" id="IPR044913">
    <property type="entry name" value="P_trefoil_dom_sf"/>
</dbReference>
<keyword evidence="7 18" id="KW-1133">Transmembrane helix</keyword>
<keyword evidence="3" id="KW-0964">Secreted</keyword>
<dbReference type="InterPro" id="IPR001507">
    <property type="entry name" value="ZP_dom"/>
</dbReference>
<evidence type="ECO:0000256" key="11">
    <source>
        <dbReference type="ARBA" id="ARBA00023279"/>
    </source>
</evidence>
<evidence type="ECO:0000256" key="13">
    <source>
        <dbReference type="ARBA" id="ARBA00037545"/>
    </source>
</evidence>
<feature type="domain" description="P-type" evidence="21">
    <location>
        <begin position="432"/>
        <end position="470"/>
    </location>
</feature>
<evidence type="ECO:0000256" key="2">
    <source>
        <dbReference type="ARBA" id="ARBA00022475"/>
    </source>
</evidence>
<keyword evidence="8 18" id="KW-0472">Membrane</keyword>
<feature type="disulfide bond" evidence="17">
    <location>
        <begin position="41"/>
        <end position="67"/>
    </location>
</feature>
<feature type="domain" description="P-type" evidence="21">
    <location>
        <begin position="39"/>
        <end position="77"/>
    </location>
</feature>
<evidence type="ECO:0000259" key="20">
    <source>
        <dbReference type="PROSITE" id="PS51034"/>
    </source>
</evidence>
<dbReference type="SMART" id="SM00018">
    <property type="entry name" value="PD"/>
    <property type="match status" value="2"/>
</dbReference>
<keyword evidence="23" id="KW-1185">Reference proteome</keyword>
<evidence type="ECO:0000256" key="3">
    <source>
        <dbReference type="ARBA" id="ARBA00022525"/>
    </source>
</evidence>
<dbReference type="PROSITE" id="PS00682">
    <property type="entry name" value="ZP_1"/>
    <property type="match status" value="2"/>
</dbReference>
<name>A0A9D3MH42_ANGAN</name>
<feature type="disulfide bond" evidence="17">
    <location>
        <begin position="51"/>
        <end position="66"/>
    </location>
</feature>
<gene>
    <name evidence="22" type="ORF">ANANG_G00126280</name>
</gene>
<dbReference type="GO" id="GO:0035804">
    <property type="term" value="F:structural constituent of egg coat"/>
    <property type="evidence" value="ECO:0007669"/>
    <property type="project" value="TreeGrafter"/>
</dbReference>
<comment type="caution">
    <text evidence="17">Lacks conserved residue(s) required for the propagation of feature annotation.</text>
</comment>
<dbReference type="GO" id="GO:0005886">
    <property type="term" value="C:plasma membrane"/>
    <property type="evidence" value="ECO:0007669"/>
    <property type="project" value="UniProtKB-SubCell"/>
</dbReference>
<feature type="chain" id="PRO_5039477509" description="Zona pellucida sperm-binding protein 4" evidence="19">
    <location>
        <begin position="23"/>
        <end position="837"/>
    </location>
</feature>
<feature type="transmembrane region" description="Helical" evidence="18">
    <location>
        <begin position="397"/>
        <end position="421"/>
    </location>
</feature>
<evidence type="ECO:0000256" key="14">
    <source>
        <dbReference type="ARBA" id="ARBA00040238"/>
    </source>
</evidence>
<dbReference type="PANTHER" id="PTHR23343:SF31">
    <property type="entry name" value="ZONA PELLUCIDA SPERM-BINDING PROTEIN 4"/>
    <property type="match status" value="1"/>
</dbReference>
<feature type="signal peptide" evidence="19">
    <location>
        <begin position="1"/>
        <end position="22"/>
    </location>
</feature>
<dbReference type="GO" id="GO:0032190">
    <property type="term" value="F:acrosin binding"/>
    <property type="evidence" value="ECO:0007669"/>
    <property type="project" value="TreeGrafter"/>
</dbReference>
<dbReference type="InterPro" id="IPR042235">
    <property type="entry name" value="ZP-C_dom"/>
</dbReference>
<evidence type="ECO:0000256" key="18">
    <source>
        <dbReference type="SAM" id="Phobius"/>
    </source>
</evidence>
<feature type="domain" description="ZP" evidence="20">
    <location>
        <begin position="82"/>
        <end position="351"/>
    </location>
</feature>
<dbReference type="Proteomes" id="UP001044222">
    <property type="component" value="Chromosome 6"/>
</dbReference>
<keyword evidence="2" id="KW-1003">Cell membrane</keyword>
<dbReference type="GO" id="GO:0035805">
    <property type="term" value="C:egg coat"/>
    <property type="evidence" value="ECO:0007669"/>
    <property type="project" value="UniProtKB-SubCell"/>
</dbReference>
<reference evidence="22" key="1">
    <citation type="submission" date="2021-01" db="EMBL/GenBank/DDBJ databases">
        <title>A chromosome-scale assembly of European eel, Anguilla anguilla.</title>
        <authorList>
            <person name="Henkel C."/>
            <person name="Jong-Raadsen S.A."/>
            <person name="Dufour S."/>
            <person name="Weltzien F.-A."/>
            <person name="Palstra A.P."/>
            <person name="Pelster B."/>
            <person name="Spaink H.P."/>
            <person name="Van Den Thillart G.E."/>
            <person name="Jansen H."/>
            <person name="Zahm M."/>
            <person name="Klopp C."/>
            <person name="Cedric C."/>
            <person name="Louis A."/>
            <person name="Berthelot C."/>
            <person name="Parey E."/>
            <person name="Roest Crollius H."/>
            <person name="Montfort J."/>
            <person name="Robinson-Rechavi M."/>
            <person name="Bucao C."/>
            <person name="Bouchez O."/>
            <person name="Gislard M."/>
            <person name="Lluch J."/>
            <person name="Milhes M."/>
            <person name="Lampietro C."/>
            <person name="Lopez Roques C."/>
            <person name="Donnadieu C."/>
            <person name="Braasch I."/>
            <person name="Desvignes T."/>
            <person name="Postlethwait J."/>
            <person name="Bobe J."/>
            <person name="Guiguen Y."/>
            <person name="Dirks R."/>
        </authorList>
    </citation>
    <scope>NUCLEOTIDE SEQUENCE</scope>
    <source>
        <strain evidence="22">Tag_6206</strain>
        <tissue evidence="22">Liver</tissue>
    </source>
</reference>
<keyword evidence="9 17" id="KW-1015">Disulfide bond</keyword>
<evidence type="ECO:0000256" key="15">
    <source>
        <dbReference type="ARBA" id="ARBA00042273"/>
    </source>
</evidence>
<evidence type="ECO:0000256" key="7">
    <source>
        <dbReference type="ARBA" id="ARBA00022989"/>
    </source>
</evidence>
<comment type="function">
    <text evidence="13">Component of the zona pellucida, an extracellular matrix surrounding oocytes which mediates sperm binding, induction of the acrosome reaction and prevents post-fertilization polyspermy. The zona pellucida is composed of 3 to 4 glycoproteins, ZP1, ZP2, ZP3, and ZP4. ZP4 may act as a sperm receptor.</text>
</comment>
<evidence type="ECO:0000256" key="1">
    <source>
        <dbReference type="ARBA" id="ARBA00004251"/>
    </source>
</evidence>
<comment type="caution">
    <text evidence="22">The sequence shown here is derived from an EMBL/GenBank/DDBJ whole genome shotgun (WGS) entry which is preliminary data.</text>
</comment>
<dbReference type="EMBL" id="JAFIRN010000006">
    <property type="protein sequence ID" value="KAG5847458.1"/>
    <property type="molecule type" value="Genomic_DNA"/>
</dbReference>
<dbReference type="CDD" id="cd00111">
    <property type="entry name" value="Trefoil"/>
    <property type="match status" value="2"/>
</dbReference>
<keyword evidence="4" id="KW-0272">Extracellular matrix</keyword>
<dbReference type="Pfam" id="PF00088">
    <property type="entry name" value="Trefoil"/>
    <property type="match status" value="2"/>
</dbReference>
<dbReference type="GO" id="GO:0060468">
    <property type="term" value="P:prevention of polyspermy"/>
    <property type="evidence" value="ECO:0007669"/>
    <property type="project" value="TreeGrafter"/>
</dbReference>
<dbReference type="InterPro" id="IPR055356">
    <property type="entry name" value="ZP-N"/>
</dbReference>
<feature type="transmembrane region" description="Helical" evidence="18">
    <location>
        <begin position="803"/>
        <end position="827"/>
    </location>
</feature>
<dbReference type="SMART" id="SM00241">
    <property type="entry name" value="ZP"/>
    <property type="match status" value="2"/>
</dbReference>
<dbReference type="InterPro" id="IPR055355">
    <property type="entry name" value="ZP-C"/>
</dbReference>
<evidence type="ECO:0000256" key="16">
    <source>
        <dbReference type="ARBA" id="ARBA00042573"/>
    </source>
</evidence>
<dbReference type="InterPro" id="IPR000519">
    <property type="entry name" value="P_trefoil_dom"/>
</dbReference>
<keyword evidence="11" id="KW-0278">Fertilization</keyword>
<feature type="domain" description="ZP" evidence="20">
    <location>
        <begin position="475"/>
        <end position="757"/>
    </location>
</feature>
<proteinExistence type="predicted"/>
<dbReference type="Gene3D" id="2.60.40.3210">
    <property type="entry name" value="Zona pellucida, ZP-N domain"/>
    <property type="match status" value="2"/>
</dbReference>
<feature type="disulfide bond" evidence="17">
    <location>
        <begin position="434"/>
        <end position="460"/>
    </location>
</feature>
<organism evidence="22 23">
    <name type="scientific">Anguilla anguilla</name>
    <name type="common">European freshwater eel</name>
    <name type="synonym">Muraena anguilla</name>
    <dbReference type="NCBI Taxonomy" id="7936"/>
    <lineage>
        <taxon>Eukaryota</taxon>
        <taxon>Metazoa</taxon>
        <taxon>Chordata</taxon>
        <taxon>Craniata</taxon>
        <taxon>Vertebrata</taxon>
        <taxon>Euteleostomi</taxon>
        <taxon>Actinopterygii</taxon>
        <taxon>Neopterygii</taxon>
        <taxon>Teleostei</taxon>
        <taxon>Anguilliformes</taxon>
        <taxon>Anguillidae</taxon>
        <taxon>Anguilla</taxon>
    </lineage>
</organism>
<dbReference type="Gene3D" id="2.60.40.4100">
    <property type="entry name" value="Zona pellucida, ZP-C domain"/>
    <property type="match status" value="2"/>
</dbReference>
<evidence type="ECO:0000256" key="9">
    <source>
        <dbReference type="ARBA" id="ARBA00023157"/>
    </source>
</evidence>
<evidence type="ECO:0000256" key="10">
    <source>
        <dbReference type="ARBA" id="ARBA00023180"/>
    </source>
</evidence>
<evidence type="ECO:0000259" key="21">
    <source>
        <dbReference type="PROSITE" id="PS51448"/>
    </source>
</evidence>
<feature type="disulfide bond" evidence="17">
    <location>
        <begin position="444"/>
        <end position="459"/>
    </location>
</feature>
<dbReference type="Pfam" id="PF00100">
    <property type="entry name" value="Zona_pellucida"/>
    <property type="match status" value="2"/>
</dbReference>
<keyword evidence="10" id="KW-0325">Glycoprotein</keyword>
<keyword evidence="5" id="KW-0165">Cleavage on pair of basic residues</keyword>
<accession>A0A9D3MH42</accession>
<sequence length="837" mass="91619">MDHLQCSVQVLVWLGMLVAALAQDQDDHFKGQTKDIPFHRCQVSDFDRVPCGDPDIDSTGCEAINCCFDQAQCFYAREVTVQCLRDGQFRVVVSRDTTVPRLILESVSLLEGNEAHCGPVATSVSFVVFQFPVSTCGTTVTEENGYVVYENKLSSSYEVATGPLGSITRDSVHELSFLCRYFGSEVVALVAEVNTVPPPLPVAAQGPLRVELRLANGHSYYGDSDYPVTKVLRDPVYVEVRILDRTDPNIVLTLEHCWATSTSSPLSMPQWNLLVDGCPFHDDRYLTTLVPVDHASGLPNPTHYKRFVVKMFTFVDSATLVPLKETVFIHCSTAVCYPSAGNTCEHGCGRQRRHAAKMVQSREEAGIVSSEAVIFEPQFANLARTTSDGDHEVPQSLAFGLLGVAAAVVLAVFALVLSVVWRSRQCQVAAIKLCQVSDFDRVPCGDPDIDSTGCEAINCCFDQAQCFYAREVTVQCLRDGQFRVVVSRDTTVPRLILESVSLLEGNEAHCGPVATSVSFVVFQFPVSTCGTTVTEENGYVVYENKLSSSYEVATGPLGSITRDSVHELSFLCRYFGSEVVALVAEVNTVPPPLPVAAQGPLRVELRLANGQCEEKGCSDANVYSSYYGDSDYPVTKVLRDPVYVEVRILDRTDPNIVLTLEHCWATSTSSPLSMPQWNLLVDGCPFHDDRYLTTLVPVDHASGLPNPTHYKRFVVKMFTFVDSATLVPLKETVFIHCSTAVCYPSAGNTCEHGCGRQRRHAAKMVRSREEAGIVSSEAVIFEPQFANLARTTSDGDHEVPQSLAFGLLGVAAAVVLAVFALVLAVVWRSSYQVATKL</sequence>
<evidence type="ECO:0000256" key="12">
    <source>
        <dbReference type="ARBA" id="ARBA00024183"/>
    </source>
</evidence>
<dbReference type="InterPro" id="IPR017977">
    <property type="entry name" value="ZP_dom_CS"/>
</dbReference>
<keyword evidence="19" id="KW-0732">Signal</keyword>
<dbReference type="PROSITE" id="PS51034">
    <property type="entry name" value="ZP_2"/>
    <property type="match status" value="2"/>
</dbReference>
<evidence type="ECO:0000256" key="19">
    <source>
        <dbReference type="SAM" id="SignalP"/>
    </source>
</evidence>
<evidence type="ECO:0000256" key="8">
    <source>
        <dbReference type="ARBA" id="ARBA00023136"/>
    </source>
</evidence>
<dbReference type="GO" id="GO:0007339">
    <property type="term" value="P:binding of sperm to zona pellucida"/>
    <property type="evidence" value="ECO:0007669"/>
    <property type="project" value="TreeGrafter"/>
</dbReference>
<dbReference type="PANTHER" id="PTHR23343">
    <property type="entry name" value="ZONA PELLUCIDA SPERM-BINDING PROTEIN"/>
    <property type="match status" value="1"/>
</dbReference>
<evidence type="ECO:0000256" key="6">
    <source>
        <dbReference type="ARBA" id="ARBA00022692"/>
    </source>
</evidence>
<keyword evidence="6 18" id="KW-0812">Transmembrane</keyword>
<dbReference type="Gene3D" id="4.10.110.10">
    <property type="entry name" value="Spasmolytic Protein, domain 1"/>
    <property type="match status" value="2"/>
</dbReference>
<evidence type="ECO:0000256" key="5">
    <source>
        <dbReference type="ARBA" id="ARBA00022685"/>
    </source>
</evidence>
<dbReference type="Pfam" id="PF23344">
    <property type="entry name" value="ZP-N"/>
    <property type="match status" value="2"/>
</dbReference>
<dbReference type="SUPFAM" id="SSF57492">
    <property type="entry name" value="Trefoil"/>
    <property type="match status" value="2"/>
</dbReference>
<evidence type="ECO:0000256" key="17">
    <source>
        <dbReference type="PROSITE-ProRule" id="PRU00779"/>
    </source>
</evidence>
<protein>
    <recommendedName>
        <fullName evidence="14">Zona pellucida sperm-binding protein 4</fullName>
    </recommendedName>
    <alternativeName>
        <fullName evidence="16">Zona pellucida glycoprotein 4</fullName>
    </alternativeName>
    <alternativeName>
        <fullName evidence="15">Zona pellucida protein B</fullName>
    </alternativeName>
</protein>
<comment type="subcellular location">
    <subcellularLocation>
        <location evidence="1">Cell membrane</location>
        <topology evidence="1">Single-pass type I membrane protein</topology>
    </subcellularLocation>
    <subcellularLocation>
        <location evidence="12">Zona pellucida</location>
    </subcellularLocation>
</comment>
<evidence type="ECO:0000313" key="23">
    <source>
        <dbReference type="Proteomes" id="UP001044222"/>
    </source>
</evidence>
<dbReference type="PROSITE" id="PS51448">
    <property type="entry name" value="P_TREFOIL_2"/>
    <property type="match status" value="2"/>
</dbReference>
<dbReference type="InterPro" id="IPR051148">
    <property type="entry name" value="Zona_Pellucida_Domain_gp"/>
</dbReference>
<evidence type="ECO:0000313" key="22">
    <source>
        <dbReference type="EMBL" id="KAG5847458.1"/>
    </source>
</evidence>
<dbReference type="AlphaFoldDB" id="A0A9D3MH42"/>